<dbReference type="Proteomes" id="UP001438707">
    <property type="component" value="Unassembled WGS sequence"/>
</dbReference>
<organism evidence="1 2">
    <name type="scientific">Apatococcus lobatus</name>
    <dbReference type="NCBI Taxonomy" id="904363"/>
    <lineage>
        <taxon>Eukaryota</taxon>
        <taxon>Viridiplantae</taxon>
        <taxon>Chlorophyta</taxon>
        <taxon>core chlorophytes</taxon>
        <taxon>Trebouxiophyceae</taxon>
        <taxon>Chlorellales</taxon>
        <taxon>Chlorellaceae</taxon>
        <taxon>Apatococcus</taxon>
    </lineage>
</organism>
<keyword evidence="2" id="KW-1185">Reference proteome</keyword>
<dbReference type="EMBL" id="JALJOS010000001">
    <property type="protein sequence ID" value="KAK9844700.1"/>
    <property type="molecule type" value="Genomic_DNA"/>
</dbReference>
<evidence type="ECO:0000313" key="2">
    <source>
        <dbReference type="Proteomes" id="UP001438707"/>
    </source>
</evidence>
<accession>A0AAW1SFU0</accession>
<dbReference type="PANTHER" id="PTHR34714:SF3">
    <property type="match status" value="1"/>
</dbReference>
<dbReference type="PANTHER" id="PTHR34714">
    <property type="entry name" value="EGF-LIKE DOMAIN-CONTAINING PROTEIN"/>
    <property type="match status" value="1"/>
</dbReference>
<dbReference type="AlphaFoldDB" id="A0AAW1SFU0"/>
<sequence length="373" mass="40551">MASSLAASSVFELARSQQTGSCQAFDNIFRVQAGQAACQVNSDLSKRFGLAEQNIQTVVSVTNKVSLQQTWFNAVRKNKPQTFKAMDQQSHDATAAGKNCDFCAWEHSTADDHFGRVESQHAVTASNLFKYCEPCHGLVLFKHHDPLAFSQQQLGELLDVSDTWVQRAGHAHPHAHHPFFLWNCLHRAGASQYHGHAQVMLSSVPFPAELQAQQAAAAYQQAYPGRALHEDILTAHKHVGLLRQSGHDSSRSCIYANVSPAKDMELVVTGQKLACKTFQSMMFAALRALIDHLGVATFNAAILGIRPPYSQSHPQSPPFPGVQARIASRGNLSSKASDYGGLEVFGGASIGHTDPFDVIAAVDQQLAAFPPNK</sequence>
<comment type="caution">
    <text evidence="1">The sequence shown here is derived from an EMBL/GenBank/DDBJ whole genome shotgun (WGS) entry which is preliminary data.</text>
</comment>
<proteinExistence type="predicted"/>
<name>A0AAW1SFU0_9CHLO</name>
<evidence type="ECO:0000313" key="1">
    <source>
        <dbReference type="EMBL" id="KAK9844700.1"/>
    </source>
</evidence>
<reference evidence="1 2" key="1">
    <citation type="journal article" date="2024" name="Nat. Commun.">
        <title>Phylogenomics reveals the evolutionary origins of lichenization in chlorophyte algae.</title>
        <authorList>
            <person name="Puginier C."/>
            <person name="Libourel C."/>
            <person name="Otte J."/>
            <person name="Skaloud P."/>
            <person name="Haon M."/>
            <person name="Grisel S."/>
            <person name="Petersen M."/>
            <person name="Berrin J.G."/>
            <person name="Delaux P.M."/>
            <person name="Dal Grande F."/>
            <person name="Keller J."/>
        </authorList>
    </citation>
    <scope>NUCLEOTIDE SEQUENCE [LARGE SCALE GENOMIC DNA]</scope>
    <source>
        <strain evidence="1 2">SAG 2145</strain>
    </source>
</reference>
<dbReference type="InterPro" id="IPR036265">
    <property type="entry name" value="HIT-like_sf"/>
</dbReference>
<dbReference type="SUPFAM" id="SSF54197">
    <property type="entry name" value="HIT-like"/>
    <property type="match status" value="1"/>
</dbReference>
<protein>
    <submittedName>
        <fullName evidence="1">Uncharacterized protein</fullName>
    </submittedName>
</protein>
<gene>
    <name evidence="1" type="ORF">WJX74_005673</name>
</gene>